<dbReference type="STRING" id="5601.A0A0D2CFT0"/>
<dbReference type="GO" id="GO:0000435">
    <property type="term" value="P:positive regulation of transcription from RNA polymerase II promoter by galactose"/>
    <property type="evidence" value="ECO:0007669"/>
    <property type="project" value="TreeGrafter"/>
</dbReference>
<dbReference type="CDD" id="cd12148">
    <property type="entry name" value="fungal_TF_MHR"/>
    <property type="match status" value="1"/>
</dbReference>
<feature type="domain" description="Zn(2)-C6 fungal-type" evidence="8">
    <location>
        <begin position="15"/>
        <end position="44"/>
    </location>
</feature>
<evidence type="ECO:0000256" key="6">
    <source>
        <dbReference type="SAM" id="MobiDB-lite"/>
    </source>
</evidence>
<feature type="region of interest" description="Disordered" evidence="6">
    <location>
        <begin position="92"/>
        <end position="138"/>
    </location>
</feature>
<gene>
    <name evidence="9" type="ORF">PV04_08941</name>
</gene>
<evidence type="ECO:0000259" key="8">
    <source>
        <dbReference type="PROSITE" id="PS50048"/>
    </source>
</evidence>
<dbReference type="SUPFAM" id="SSF57701">
    <property type="entry name" value="Zn2/Cys6 DNA-binding domain"/>
    <property type="match status" value="1"/>
</dbReference>
<dbReference type="GO" id="GO:0008270">
    <property type="term" value="F:zinc ion binding"/>
    <property type="evidence" value="ECO:0007669"/>
    <property type="project" value="InterPro"/>
</dbReference>
<keyword evidence="7" id="KW-0812">Transmembrane</keyword>
<protein>
    <recommendedName>
        <fullName evidence="8">Zn(2)-C6 fungal-type domain-containing protein</fullName>
    </recommendedName>
</protein>
<evidence type="ECO:0000256" key="4">
    <source>
        <dbReference type="ARBA" id="ARBA00023163"/>
    </source>
</evidence>
<keyword evidence="7" id="KW-1133">Transmembrane helix</keyword>
<keyword evidence="5" id="KW-0539">Nucleus</keyword>
<dbReference type="HOGENOM" id="CLU_008137_1_0_1"/>
<dbReference type="Pfam" id="PF04082">
    <property type="entry name" value="Fungal_trans"/>
    <property type="match status" value="1"/>
</dbReference>
<evidence type="ECO:0000313" key="9">
    <source>
        <dbReference type="EMBL" id="KIW63981.1"/>
    </source>
</evidence>
<dbReference type="PROSITE" id="PS00463">
    <property type="entry name" value="ZN2_CY6_FUNGAL_1"/>
    <property type="match status" value="1"/>
</dbReference>
<dbReference type="InterPro" id="IPR007219">
    <property type="entry name" value="XnlR_reg_dom"/>
</dbReference>
<keyword evidence="3" id="KW-0238">DNA-binding</keyword>
<dbReference type="InterPro" id="IPR051127">
    <property type="entry name" value="Fungal_SecMet_Regulators"/>
</dbReference>
<dbReference type="InterPro" id="IPR001138">
    <property type="entry name" value="Zn2Cys6_DnaBD"/>
</dbReference>
<keyword evidence="10" id="KW-1185">Reference proteome</keyword>
<dbReference type="Pfam" id="PF00172">
    <property type="entry name" value="Zn_clus"/>
    <property type="match status" value="1"/>
</dbReference>
<dbReference type="GO" id="GO:0006351">
    <property type="term" value="P:DNA-templated transcription"/>
    <property type="evidence" value="ECO:0007669"/>
    <property type="project" value="InterPro"/>
</dbReference>
<dbReference type="CDD" id="cd00067">
    <property type="entry name" value="GAL4"/>
    <property type="match status" value="1"/>
</dbReference>
<dbReference type="AlphaFoldDB" id="A0A0D2CFT0"/>
<feature type="compositionally biased region" description="Polar residues" evidence="6">
    <location>
        <begin position="118"/>
        <end position="138"/>
    </location>
</feature>
<dbReference type="InterPro" id="IPR036864">
    <property type="entry name" value="Zn2-C6_fun-type_DNA-bd_sf"/>
</dbReference>
<feature type="compositionally biased region" description="Low complexity" evidence="6">
    <location>
        <begin position="106"/>
        <end position="117"/>
    </location>
</feature>
<dbReference type="GO" id="GO:0000978">
    <property type="term" value="F:RNA polymerase II cis-regulatory region sequence-specific DNA binding"/>
    <property type="evidence" value="ECO:0007669"/>
    <property type="project" value="TreeGrafter"/>
</dbReference>
<proteinExistence type="predicted"/>
<evidence type="ECO:0000313" key="10">
    <source>
        <dbReference type="Proteomes" id="UP000054266"/>
    </source>
</evidence>
<name>A0A0D2CFT0_9EURO</name>
<reference evidence="9 10" key="1">
    <citation type="submission" date="2015-01" db="EMBL/GenBank/DDBJ databases">
        <title>The Genome Sequence of Capronia semiimmersa CBS27337.</title>
        <authorList>
            <consortium name="The Broad Institute Genomics Platform"/>
            <person name="Cuomo C."/>
            <person name="de Hoog S."/>
            <person name="Gorbushina A."/>
            <person name="Stielow B."/>
            <person name="Teixiera M."/>
            <person name="Abouelleil A."/>
            <person name="Chapman S.B."/>
            <person name="Priest M."/>
            <person name="Young S.K."/>
            <person name="Wortman J."/>
            <person name="Nusbaum C."/>
            <person name="Birren B."/>
        </authorList>
    </citation>
    <scope>NUCLEOTIDE SEQUENCE [LARGE SCALE GENOMIC DNA]</scope>
    <source>
        <strain evidence="9 10">CBS 27337</strain>
    </source>
</reference>
<feature type="transmembrane region" description="Helical" evidence="7">
    <location>
        <begin position="559"/>
        <end position="578"/>
    </location>
</feature>
<dbReference type="SMART" id="SM00066">
    <property type="entry name" value="GAL4"/>
    <property type="match status" value="1"/>
</dbReference>
<dbReference type="SMART" id="SM00906">
    <property type="entry name" value="Fungal_trans"/>
    <property type="match status" value="1"/>
</dbReference>
<keyword evidence="7" id="KW-0472">Membrane</keyword>
<organism evidence="9 10">
    <name type="scientific">Phialophora macrospora</name>
    <dbReference type="NCBI Taxonomy" id="1851006"/>
    <lineage>
        <taxon>Eukaryota</taxon>
        <taxon>Fungi</taxon>
        <taxon>Dikarya</taxon>
        <taxon>Ascomycota</taxon>
        <taxon>Pezizomycotina</taxon>
        <taxon>Eurotiomycetes</taxon>
        <taxon>Chaetothyriomycetidae</taxon>
        <taxon>Chaetothyriales</taxon>
        <taxon>Herpotrichiellaceae</taxon>
        <taxon>Phialophora</taxon>
    </lineage>
</organism>
<keyword evidence="1" id="KW-0479">Metal-binding</keyword>
<dbReference type="PANTHER" id="PTHR47424">
    <property type="entry name" value="REGULATORY PROTEIN GAL4"/>
    <property type="match status" value="1"/>
</dbReference>
<evidence type="ECO:0000256" key="3">
    <source>
        <dbReference type="ARBA" id="ARBA00023125"/>
    </source>
</evidence>
<dbReference type="PANTHER" id="PTHR47424:SF15">
    <property type="entry name" value="ZN(II)2CYS6 TRANSCRIPTION FACTOR (EUROFUNG)"/>
    <property type="match status" value="1"/>
</dbReference>
<evidence type="ECO:0000256" key="2">
    <source>
        <dbReference type="ARBA" id="ARBA00023015"/>
    </source>
</evidence>
<evidence type="ECO:0000256" key="7">
    <source>
        <dbReference type="SAM" id="Phobius"/>
    </source>
</evidence>
<evidence type="ECO:0000256" key="1">
    <source>
        <dbReference type="ARBA" id="ARBA00022723"/>
    </source>
</evidence>
<evidence type="ECO:0000256" key="5">
    <source>
        <dbReference type="ARBA" id="ARBA00023242"/>
    </source>
</evidence>
<dbReference type="Proteomes" id="UP000054266">
    <property type="component" value="Unassembled WGS sequence"/>
</dbReference>
<sequence length="714" mass="80639">MQQATRRKRPRALQACEVCRVRKNRCSEDRPCTYCVEHDLDCIYTKRHRSQAPCEDESTDINSPRFGRGTMAANIVNQSVSLNDRPANIVDQSASFNDRPTPFVRPAQPQPAASASSTLDENSYSPPTVTPRNTASDMVETNSHTSNLEFYGSASSVAFLRHVETLSNGQPTEALAGGSAEPSLTSILHNTEFMPDTSRDLPPAPREANLRPDRFYFRVAKRFLDAYFSNIHHIQPLFDEEVFFERCEDLWFDRAGKQPLSFVALYYATMSLGSLVMTLDSPEIAGSDRFTWSRKLYKEASAIMSRLGTATDTETVQCAYMMSKICQHELNPHVAYLFSGQAARIALAIGINRRPVNPDATDPRASLAASRTWWAVYCLDIQTSFALGRPDSLGPDEYHTQFLPTPAPGDHFSGYHVPQIVPCMVELSRLMRKTALDLYTRQCDMEQKLIRAKSLDTDLEQWLETVPSHLRYEHQNSSQQSLKARRLPGFVKKQSAVLRLRYLNLRMVIHAVFMIDEESTTPENALLLRESRCRCIQAAEDTIDLIYSIFLTDDYFQTWWYNSTYTLFAVSVLLALVFRRLVRTQQALLQLYTHIDRAISTLQAMDECLVARNATAIIKRTLARAKKVLQPALMAQDSSKFPDIDGGDTLHPPSHLDPQTENYTVDGLAQAPMVDGDDGGDSVGDIDWLNTYDFEESQSLFWTSWAHEIDTLGT</sequence>
<dbReference type="GO" id="GO:0005634">
    <property type="term" value="C:nucleus"/>
    <property type="evidence" value="ECO:0007669"/>
    <property type="project" value="TreeGrafter"/>
</dbReference>
<dbReference type="GO" id="GO:0000981">
    <property type="term" value="F:DNA-binding transcription factor activity, RNA polymerase II-specific"/>
    <property type="evidence" value="ECO:0007669"/>
    <property type="project" value="InterPro"/>
</dbReference>
<keyword evidence="2" id="KW-0805">Transcription regulation</keyword>
<accession>A0A0D2CFT0</accession>
<dbReference type="Gene3D" id="4.10.240.10">
    <property type="entry name" value="Zn(2)-C6 fungal-type DNA-binding domain"/>
    <property type="match status" value="1"/>
</dbReference>
<dbReference type="PROSITE" id="PS50048">
    <property type="entry name" value="ZN2_CY6_FUNGAL_2"/>
    <property type="match status" value="1"/>
</dbReference>
<keyword evidence="4" id="KW-0804">Transcription</keyword>
<dbReference type="EMBL" id="KN846961">
    <property type="protein sequence ID" value="KIW63981.1"/>
    <property type="molecule type" value="Genomic_DNA"/>
</dbReference>